<organism evidence="1 2">
    <name type="scientific">Cichorium intybus</name>
    <name type="common">Chicory</name>
    <dbReference type="NCBI Taxonomy" id="13427"/>
    <lineage>
        <taxon>Eukaryota</taxon>
        <taxon>Viridiplantae</taxon>
        <taxon>Streptophyta</taxon>
        <taxon>Embryophyta</taxon>
        <taxon>Tracheophyta</taxon>
        <taxon>Spermatophyta</taxon>
        <taxon>Magnoliopsida</taxon>
        <taxon>eudicotyledons</taxon>
        <taxon>Gunneridae</taxon>
        <taxon>Pentapetalae</taxon>
        <taxon>asterids</taxon>
        <taxon>campanulids</taxon>
        <taxon>Asterales</taxon>
        <taxon>Asteraceae</taxon>
        <taxon>Cichorioideae</taxon>
        <taxon>Cichorieae</taxon>
        <taxon>Cichoriinae</taxon>
        <taxon>Cichorium</taxon>
    </lineage>
</organism>
<reference evidence="2" key="1">
    <citation type="journal article" date="2022" name="Mol. Ecol. Resour.">
        <title>The genomes of chicory, endive, great burdock and yacon provide insights into Asteraceae palaeo-polyploidization history and plant inulin production.</title>
        <authorList>
            <person name="Fan W."/>
            <person name="Wang S."/>
            <person name="Wang H."/>
            <person name="Wang A."/>
            <person name="Jiang F."/>
            <person name="Liu H."/>
            <person name="Zhao H."/>
            <person name="Xu D."/>
            <person name="Zhang Y."/>
        </authorList>
    </citation>
    <scope>NUCLEOTIDE SEQUENCE [LARGE SCALE GENOMIC DNA]</scope>
    <source>
        <strain evidence="2">cv. Punajuju</strain>
    </source>
</reference>
<comment type="caution">
    <text evidence="1">The sequence shown here is derived from an EMBL/GenBank/DDBJ whole genome shotgun (WGS) entry which is preliminary data.</text>
</comment>
<evidence type="ECO:0000313" key="1">
    <source>
        <dbReference type="EMBL" id="KAI3751305.1"/>
    </source>
</evidence>
<evidence type="ECO:0000313" key="2">
    <source>
        <dbReference type="Proteomes" id="UP001055811"/>
    </source>
</evidence>
<dbReference type="Proteomes" id="UP001055811">
    <property type="component" value="Linkage Group LG04"/>
</dbReference>
<reference evidence="1 2" key="2">
    <citation type="journal article" date="2022" name="Mol. Ecol. Resour.">
        <title>The genomes of chicory, endive, great burdock and yacon provide insights into Asteraceae paleo-polyploidization history and plant inulin production.</title>
        <authorList>
            <person name="Fan W."/>
            <person name="Wang S."/>
            <person name="Wang H."/>
            <person name="Wang A."/>
            <person name="Jiang F."/>
            <person name="Liu H."/>
            <person name="Zhao H."/>
            <person name="Xu D."/>
            <person name="Zhang Y."/>
        </authorList>
    </citation>
    <scope>NUCLEOTIDE SEQUENCE [LARGE SCALE GENOMIC DNA]</scope>
    <source>
        <strain evidence="2">cv. Punajuju</strain>
        <tissue evidence="1">Leaves</tissue>
    </source>
</reference>
<accession>A0ACB9DXM7</accession>
<keyword evidence="2" id="KW-1185">Reference proteome</keyword>
<dbReference type="EMBL" id="CM042012">
    <property type="protein sequence ID" value="KAI3751305.1"/>
    <property type="molecule type" value="Genomic_DNA"/>
</dbReference>
<sequence length="73" mass="9071">MEWREIRYTSPAISLQQYNNHQRFFFCFFQLENRFSKIRKRVYGKPKKLEEKKETVLSGNSKRRLHIYASKPW</sequence>
<gene>
    <name evidence="1" type="ORF">L2E82_22363</name>
</gene>
<protein>
    <submittedName>
        <fullName evidence="1">Uncharacterized protein</fullName>
    </submittedName>
</protein>
<name>A0ACB9DXM7_CICIN</name>
<proteinExistence type="predicted"/>